<dbReference type="RefSeq" id="XP_065329551.1">
    <property type="nucleotide sequence ID" value="XM_065473479.1"/>
</dbReference>
<protein>
    <submittedName>
        <fullName evidence="2">Uncharacterized protein</fullName>
    </submittedName>
</protein>
<evidence type="ECO:0000313" key="2">
    <source>
        <dbReference type="EMBL" id="WUR03406.1"/>
    </source>
</evidence>
<dbReference type="EMBL" id="CP142730">
    <property type="protein sequence ID" value="WUR03406.1"/>
    <property type="molecule type" value="Genomic_DNA"/>
</dbReference>
<name>A0AAX4JC11_9MICR</name>
<dbReference type="Proteomes" id="UP001334084">
    <property type="component" value="Chromosome 5"/>
</dbReference>
<dbReference type="GeneID" id="90541227"/>
<keyword evidence="1" id="KW-0732">Signal</keyword>
<gene>
    <name evidence="2" type="ORF">VNE69_05003</name>
</gene>
<dbReference type="KEGG" id="vnx:VNE69_05003"/>
<sequence length="732" mass="86702">MIVLTLISSLVFSKAGQYLYNELKTNIIKKIENRDYVLFDRSKLYMSVFISTGHYNIRNEGVPLEVIIFSGINYNDEKKFTINCKNKSIDNIVAELEEKIQRVISFPNDKTLVLFYSEHQLNNIIRLDGSITMKNFIESIKKINVQRKENKKAWEIFYDNICMESDYFDEIIDEIYKNNHDVDGFIKHYDYLRNYFIFRIDIGNILYIFRICIDEFDYLNNIKIRIENKYDEEILKKLLDLYNLSYNHLFIINFHDIPINITPNSIEIRSENIFFKIEIESDKIIFEQNAGKYIYSLQNSNNFNVFIDEQCFIEFRKIIEVASMITDENTIKAILMFGKLLRHENKIFFLLDMILNMQRSALNILLGHLLLHYKIIDEPELKIIISNDEYRDVRTTELIDIICTKMLNSGNTVFFILTIGLLIETEKYIAEYDIDDDPFYKTLLHIGNIIKSKDYKNGVEIACTEKSINIMEIMKELVSIHVTNFNLYKNKVLSSMGQLISTFTGLKTNYIDYSDRIYLQIIKLEDVIQCFELNNNEIYKIFIIIKNKLIENSQEDIKFEIKRKNKENEFREMVYLLRKFPLGIELSQIKLEALNSNTIKLFDKDLINKKSIDLINAGIEIIENIFSKKIISDNINEYLINEYKEELIESFSKEVKDNIIKNIKKNFRNCLPNALQELLDIEIEAKTNLKTEYENYLQNIIKILHEKYLINFLNSVYGMILHNSLTKTLEIN</sequence>
<keyword evidence="3" id="KW-1185">Reference proteome</keyword>
<proteinExistence type="predicted"/>
<feature type="signal peptide" evidence="1">
    <location>
        <begin position="1"/>
        <end position="16"/>
    </location>
</feature>
<organism evidence="2 3">
    <name type="scientific">Vairimorpha necatrix</name>
    <dbReference type="NCBI Taxonomy" id="6039"/>
    <lineage>
        <taxon>Eukaryota</taxon>
        <taxon>Fungi</taxon>
        <taxon>Fungi incertae sedis</taxon>
        <taxon>Microsporidia</taxon>
        <taxon>Nosematidae</taxon>
        <taxon>Vairimorpha</taxon>
    </lineage>
</organism>
<reference evidence="2" key="1">
    <citation type="journal article" date="2024" name="BMC Genomics">
        <title>Functional annotation of a divergent genome using sequence and structure-based similarity.</title>
        <authorList>
            <person name="Svedberg D."/>
            <person name="Winiger R.R."/>
            <person name="Berg A."/>
            <person name="Sharma H."/>
            <person name="Tellgren-Roth C."/>
            <person name="Debrunner-Vossbrinck B.A."/>
            <person name="Vossbrinck C.R."/>
            <person name="Barandun J."/>
        </authorList>
    </citation>
    <scope>NUCLEOTIDE SEQUENCE</scope>
    <source>
        <strain evidence="2">Illinois isolate</strain>
    </source>
</reference>
<feature type="chain" id="PRO_5043522752" evidence="1">
    <location>
        <begin position="17"/>
        <end position="732"/>
    </location>
</feature>
<evidence type="ECO:0000256" key="1">
    <source>
        <dbReference type="SAM" id="SignalP"/>
    </source>
</evidence>
<evidence type="ECO:0000313" key="3">
    <source>
        <dbReference type="Proteomes" id="UP001334084"/>
    </source>
</evidence>
<dbReference type="AlphaFoldDB" id="A0AAX4JC11"/>
<accession>A0AAX4JC11</accession>